<gene>
    <name evidence="1" type="ORF">J2Z34_000215</name>
</gene>
<comment type="caution">
    <text evidence="1">The sequence shown here is derived from an EMBL/GenBank/DDBJ whole genome shotgun (WGS) entry which is preliminary data.</text>
</comment>
<accession>A0ABS4FZM3</accession>
<keyword evidence="2" id="KW-1185">Reference proteome</keyword>
<protein>
    <recommendedName>
        <fullName evidence="3">DUF1850 domain-containing protein</fullName>
    </recommendedName>
</protein>
<proteinExistence type="predicted"/>
<reference evidence="1 2" key="1">
    <citation type="submission" date="2021-03" db="EMBL/GenBank/DDBJ databases">
        <title>Genomic Encyclopedia of Type Strains, Phase IV (KMG-IV): sequencing the most valuable type-strain genomes for metagenomic binning, comparative biology and taxonomic classification.</title>
        <authorList>
            <person name="Goeker M."/>
        </authorList>
    </citation>
    <scope>NUCLEOTIDE SEQUENCE [LARGE SCALE GENOMIC DNA]</scope>
    <source>
        <strain evidence="1 2">DSM 6139</strain>
    </source>
</reference>
<evidence type="ECO:0000313" key="2">
    <source>
        <dbReference type="Proteomes" id="UP001519271"/>
    </source>
</evidence>
<dbReference type="EMBL" id="JAGGKC010000001">
    <property type="protein sequence ID" value="MBP1917752.1"/>
    <property type="molecule type" value="Genomic_DNA"/>
</dbReference>
<dbReference type="Pfam" id="PF08905">
    <property type="entry name" value="DUF1850"/>
    <property type="match status" value="1"/>
</dbReference>
<dbReference type="InterPro" id="IPR015001">
    <property type="entry name" value="DUF1850"/>
</dbReference>
<evidence type="ECO:0008006" key="3">
    <source>
        <dbReference type="Google" id="ProtNLM"/>
    </source>
</evidence>
<name>A0ABS4FZM3_9CLOT</name>
<dbReference type="Proteomes" id="UP001519271">
    <property type="component" value="Unassembled WGS sequence"/>
</dbReference>
<sequence>MAFRQKKLVVYDADTKEVYGSWPVADGTRFTVEFIHSVNKSPVKDEFETRGRDILAVSTTYSSFGAGVQTELKDGEKLEYDENGNMVVSGFDLKFERLNFIVGTVYDHVLAIGDDVVSLTELCGKNSAVVFEVR</sequence>
<organism evidence="1 2">
    <name type="scientific">Youngiibacter multivorans</name>
    <dbReference type="NCBI Taxonomy" id="937251"/>
    <lineage>
        <taxon>Bacteria</taxon>
        <taxon>Bacillati</taxon>
        <taxon>Bacillota</taxon>
        <taxon>Clostridia</taxon>
        <taxon>Eubacteriales</taxon>
        <taxon>Clostridiaceae</taxon>
        <taxon>Youngiibacter</taxon>
    </lineage>
</organism>
<evidence type="ECO:0000313" key="1">
    <source>
        <dbReference type="EMBL" id="MBP1917752.1"/>
    </source>
</evidence>